<dbReference type="InterPro" id="IPR001041">
    <property type="entry name" value="2Fe-2S_ferredoxin-type"/>
</dbReference>
<evidence type="ECO:0000256" key="2">
    <source>
        <dbReference type="ARBA" id="ARBA00022723"/>
    </source>
</evidence>
<dbReference type="PANTHER" id="PTHR44379:SF8">
    <property type="entry name" value="XANTHINE DEHYDROGENASE IRON-SULFUR-BINDING SUBUNIT XDHC-RELATED"/>
    <property type="match status" value="1"/>
</dbReference>
<evidence type="ECO:0000256" key="1">
    <source>
        <dbReference type="ARBA" id="ARBA00022714"/>
    </source>
</evidence>
<dbReference type="GO" id="GO:0046872">
    <property type="term" value="F:metal ion binding"/>
    <property type="evidence" value="ECO:0007669"/>
    <property type="project" value="UniProtKB-KW"/>
</dbReference>
<dbReference type="InterPro" id="IPR036884">
    <property type="entry name" value="2Fe-2S-bd_dom_sf"/>
</dbReference>
<keyword evidence="1" id="KW-0001">2Fe-2S</keyword>
<feature type="domain" description="2Fe-2S ferredoxin-type" evidence="6">
    <location>
        <begin position="1"/>
        <end position="76"/>
    </location>
</feature>
<organism evidence="7">
    <name type="scientific">Vecturithrix granuli</name>
    <dbReference type="NCBI Taxonomy" id="1499967"/>
    <lineage>
        <taxon>Bacteria</taxon>
        <taxon>Candidatus Moduliflexota</taxon>
        <taxon>Candidatus Vecturitrichia</taxon>
        <taxon>Candidatus Vecturitrichales</taxon>
        <taxon>Candidatus Vecturitrichaceae</taxon>
        <taxon>Candidatus Vecturithrix</taxon>
    </lineage>
</organism>
<protein>
    <submittedName>
        <fullName evidence="7">Carbon monoxide dehydrogenase, small subunit</fullName>
    </submittedName>
</protein>
<dbReference type="SUPFAM" id="SSF47741">
    <property type="entry name" value="CO dehydrogenase ISP C-domain like"/>
    <property type="match status" value="1"/>
</dbReference>
<dbReference type="InterPro" id="IPR036010">
    <property type="entry name" value="2Fe-2S_ferredoxin-like_sf"/>
</dbReference>
<dbReference type="CDD" id="cd00207">
    <property type="entry name" value="fer2"/>
    <property type="match status" value="1"/>
</dbReference>
<evidence type="ECO:0000256" key="5">
    <source>
        <dbReference type="ARBA" id="ARBA00023014"/>
    </source>
</evidence>
<name>A0A081C6J7_VECG1</name>
<keyword evidence="4" id="KW-0408">Iron</keyword>
<evidence type="ECO:0000313" key="8">
    <source>
        <dbReference type="Proteomes" id="UP000030661"/>
    </source>
</evidence>
<dbReference type="STRING" id="1499967.U27_00093"/>
<dbReference type="HOGENOM" id="CLU_052511_3_1_0"/>
<dbReference type="InterPro" id="IPR002888">
    <property type="entry name" value="2Fe-2S-bd"/>
</dbReference>
<dbReference type="GO" id="GO:0016491">
    <property type="term" value="F:oxidoreductase activity"/>
    <property type="evidence" value="ECO:0007669"/>
    <property type="project" value="UniProtKB-KW"/>
</dbReference>
<dbReference type="InterPro" id="IPR012675">
    <property type="entry name" value="Beta-grasp_dom_sf"/>
</dbReference>
<dbReference type="PANTHER" id="PTHR44379">
    <property type="entry name" value="OXIDOREDUCTASE WITH IRON-SULFUR SUBUNIT"/>
    <property type="match status" value="1"/>
</dbReference>
<accession>A0A081C6J7</accession>
<evidence type="ECO:0000256" key="4">
    <source>
        <dbReference type="ARBA" id="ARBA00023004"/>
    </source>
</evidence>
<evidence type="ECO:0000259" key="6">
    <source>
        <dbReference type="PROSITE" id="PS51085"/>
    </source>
</evidence>
<keyword evidence="5" id="KW-0411">Iron-sulfur</keyword>
<dbReference type="InterPro" id="IPR051452">
    <property type="entry name" value="Diverse_Oxidoreductases"/>
</dbReference>
<sequence length="155" mass="16443">MEILVTVNGQKKCFTIAANEILLDVLRREGYTGVKKGCGTGDCGACTVIVNGNAVNSCMMMAAQADGADITTIEGLARDGELHPLQRSFLDHGAAQCGFCIPGMLLSAKAFLDGNPKPTRAQVQEAILGNLCRCTGYKKQVDAIMAVVEGKEEYL</sequence>
<proteinExistence type="predicted"/>
<dbReference type="EMBL" id="DF820472">
    <property type="protein sequence ID" value="GAK60202.1"/>
    <property type="molecule type" value="Genomic_DNA"/>
</dbReference>
<dbReference type="Pfam" id="PF01799">
    <property type="entry name" value="Fer2_2"/>
    <property type="match status" value="1"/>
</dbReference>
<keyword evidence="2" id="KW-0479">Metal-binding</keyword>
<dbReference type="Gene3D" id="1.10.150.120">
    <property type="entry name" value="[2Fe-2S]-binding domain"/>
    <property type="match status" value="1"/>
</dbReference>
<dbReference type="PROSITE" id="PS51085">
    <property type="entry name" value="2FE2S_FER_2"/>
    <property type="match status" value="1"/>
</dbReference>
<gene>
    <name evidence="7" type="ORF">U27_00093</name>
</gene>
<evidence type="ECO:0000313" key="7">
    <source>
        <dbReference type="EMBL" id="GAK60202.1"/>
    </source>
</evidence>
<evidence type="ECO:0000256" key="3">
    <source>
        <dbReference type="ARBA" id="ARBA00023002"/>
    </source>
</evidence>
<dbReference type="eggNOG" id="COG2080">
    <property type="taxonomic scope" value="Bacteria"/>
</dbReference>
<dbReference type="GO" id="GO:0051537">
    <property type="term" value="F:2 iron, 2 sulfur cluster binding"/>
    <property type="evidence" value="ECO:0007669"/>
    <property type="project" value="UniProtKB-KW"/>
</dbReference>
<dbReference type="AlphaFoldDB" id="A0A081C6J7"/>
<keyword evidence="8" id="KW-1185">Reference proteome</keyword>
<dbReference type="InterPro" id="IPR006058">
    <property type="entry name" value="2Fe2S_fd_BS"/>
</dbReference>
<dbReference type="Pfam" id="PF00111">
    <property type="entry name" value="Fer2"/>
    <property type="match status" value="1"/>
</dbReference>
<dbReference type="PROSITE" id="PS00197">
    <property type="entry name" value="2FE2S_FER_1"/>
    <property type="match status" value="1"/>
</dbReference>
<keyword evidence="3" id="KW-0560">Oxidoreductase</keyword>
<dbReference type="Gene3D" id="3.10.20.30">
    <property type="match status" value="1"/>
</dbReference>
<dbReference type="SUPFAM" id="SSF54292">
    <property type="entry name" value="2Fe-2S ferredoxin-like"/>
    <property type="match status" value="1"/>
</dbReference>
<reference evidence="7" key="1">
    <citation type="journal article" date="2015" name="PeerJ">
        <title>First genomic representation of candidate bacterial phylum KSB3 points to enhanced environmental sensing as a trigger of wastewater bulking.</title>
        <authorList>
            <person name="Sekiguchi Y."/>
            <person name="Ohashi A."/>
            <person name="Parks D.H."/>
            <person name="Yamauchi T."/>
            <person name="Tyson G.W."/>
            <person name="Hugenholtz P."/>
        </authorList>
    </citation>
    <scope>NUCLEOTIDE SEQUENCE [LARGE SCALE GENOMIC DNA]</scope>
</reference>
<dbReference type="Proteomes" id="UP000030661">
    <property type="component" value="Unassembled WGS sequence"/>
</dbReference>